<evidence type="ECO:0000313" key="1">
    <source>
        <dbReference type="EMBL" id="GAK96067.1"/>
    </source>
</evidence>
<dbReference type="STRING" id="319236.BST91_10595"/>
<keyword evidence="2" id="KW-1185">Reference proteome</keyword>
<name>A0A090Q1K7_9FLAO</name>
<dbReference type="EMBL" id="BBML01000001">
    <property type="protein sequence ID" value="GAK96067.1"/>
    <property type="molecule type" value="Genomic_DNA"/>
</dbReference>
<organism evidence="1 2">
    <name type="scientific">Nonlabens tegetincola</name>
    <dbReference type="NCBI Taxonomy" id="323273"/>
    <lineage>
        <taxon>Bacteria</taxon>
        <taxon>Pseudomonadati</taxon>
        <taxon>Bacteroidota</taxon>
        <taxon>Flavobacteriia</taxon>
        <taxon>Flavobacteriales</taxon>
        <taxon>Flavobacteriaceae</taxon>
        <taxon>Nonlabens</taxon>
    </lineage>
</organism>
<dbReference type="AlphaFoldDB" id="A0A090Q1K7"/>
<sequence length="152" mass="16979">MVLVIALTLVNCKSKEGVATMNAKNNENTISIQQWSGGAPGSGSGYLIEFEKAFFDEKPSKVYFKGSWTDKVTIHPDKPNWYRVRLKNQKGDVVMHSDSSKEVVNEIPFPENAVRKVDDGDMAVLVGDLWIIVNNVPVKEPLFYPSAPPRQQ</sequence>
<protein>
    <submittedName>
        <fullName evidence="1">Uncharacterized protein</fullName>
    </submittedName>
</protein>
<evidence type="ECO:0000313" key="2">
    <source>
        <dbReference type="Proteomes" id="UP000029221"/>
    </source>
</evidence>
<comment type="caution">
    <text evidence="1">The sequence shown here is derived from an EMBL/GenBank/DDBJ whole genome shotgun (WGS) entry which is preliminary data.</text>
</comment>
<dbReference type="Proteomes" id="UP000029221">
    <property type="component" value="Unassembled WGS sequence"/>
</dbReference>
<reference evidence="1" key="1">
    <citation type="journal article" date="2014" name="Genome Announc.">
        <title>Draft Genome Sequences of Marine Flavobacterium Nonlabens Strains NR17, NR24, NR27, NR32, NR33, and Ara13.</title>
        <authorList>
            <person name="Nakanishi M."/>
            <person name="Meirelles P."/>
            <person name="Suzuki R."/>
            <person name="Takatani N."/>
            <person name="Mino S."/>
            <person name="Suda W."/>
            <person name="Oshima K."/>
            <person name="Hattori M."/>
            <person name="Ohkuma M."/>
            <person name="Hosokawa M."/>
            <person name="Miyashita K."/>
            <person name="Thompson F.L."/>
            <person name="Niwa A."/>
            <person name="Sawabe T."/>
            <person name="Sawabe T."/>
        </authorList>
    </citation>
    <scope>NUCLEOTIDE SEQUENCE [LARGE SCALE GENOMIC DNA]</scope>
    <source>
        <strain evidence="1">JCM 19294</strain>
    </source>
</reference>
<proteinExistence type="predicted"/>
<gene>
    <name evidence="1" type="ORF">JCM19294_2849</name>
</gene>
<accession>A0A090Q1K7</accession>